<name>A0A2J6SZ88_9HELO</name>
<proteinExistence type="predicted"/>
<dbReference type="GeneID" id="36595247"/>
<sequence length="362" mass="38970">MRFSKVLGATALFHVTLSVAVLNQGHYYNHAALSRRVDPVIPKGGNPNGGGKGGDPNSGNPNSGKPAGANPHDGNPNSGNGPGSPNSQDSGHSHSSAASEHVTEVIQSAQADEDTGMNLVLTDEEYKTRGAIALQKNKDAINAKPRVDKTYSALQNSYIVDFDPLAQPDFLQDIETIMSHPEIRLDPTVGWTYVDARSEGQNDRTKPTFVGFVGNDQKNIIATSSIRKFDTNTGTNKLPNSEIMYQSLLSKGNKPSNLENVIRTPIANKGSLQMMTRSVQAKFGANSGLKQPYSFTSADKNFDDLVGDYWTAMNGLGNPRPVSFMAADHSVALNGLKITEIIIWPQLPSSSVFGAMIVRMDR</sequence>
<feature type="compositionally biased region" description="Gly residues" evidence="1">
    <location>
        <begin position="46"/>
        <end position="56"/>
    </location>
</feature>
<keyword evidence="4" id="KW-1185">Reference proteome</keyword>
<feature type="signal peptide" evidence="2">
    <location>
        <begin position="1"/>
        <end position="18"/>
    </location>
</feature>
<dbReference type="AlphaFoldDB" id="A0A2J6SZ88"/>
<dbReference type="InParanoid" id="A0A2J6SZ88"/>
<feature type="compositionally biased region" description="Low complexity" evidence="1">
    <location>
        <begin position="57"/>
        <end position="66"/>
    </location>
</feature>
<evidence type="ECO:0000313" key="4">
    <source>
        <dbReference type="Proteomes" id="UP000235371"/>
    </source>
</evidence>
<organism evidence="3 4">
    <name type="scientific">Hyaloscypha bicolor E</name>
    <dbReference type="NCBI Taxonomy" id="1095630"/>
    <lineage>
        <taxon>Eukaryota</taxon>
        <taxon>Fungi</taxon>
        <taxon>Dikarya</taxon>
        <taxon>Ascomycota</taxon>
        <taxon>Pezizomycotina</taxon>
        <taxon>Leotiomycetes</taxon>
        <taxon>Helotiales</taxon>
        <taxon>Hyaloscyphaceae</taxon>
        <taxon>Hyaloscypha</taxon>
        <taxon>Hyaloscypha bicolor</taxon>
    </lineage>
</organism>
<dbReference type="EMBL" id="KZ613852">
    <property type="protein sequence ID" value="PMD56101.1"/>
    <property type="molecule type" value="Genomic_DNA"/>
</dbReference>
<accession>A0A2J6SZ88</accession>
<evidence type="ECO:0000256" key="2">
    <source>
        <dbReference type="SAM" id="SignalP"/>
    </source>
</evidence>
<evidence type="ECO:0000313" key="3">
    <source>
        <dbReference type="EMBL" id="PMD56101.1"/>
    </source>
</evidence>
<keyword evidence="2" id="KW-0732">Signal</keyword>
<protein>
    <submittedName>
        <fullName evidence="3">Uncharacterized protein</fullName>
    </submittedName>
</protein>
<feature type="chain" id="PRO_5014344864" evidence="2">
    <location>
        <begin position="19"/>
        <end position="362"/>
    </location>
</feature>
<dbReference type="RefSeq" id="XP_024733005.1">
    <property type="nucleotide sequence ID" value="XM_024887171.1"/>
</dbReference>
<feature type="region of interest" description="Disordered" evidence="1">
    <location>
        <begin position="38"/>
        <end position="103"/>
    </location>
</feature>
<evidence type="ECO:0000256" key="1">
    <source>
        <dbReference type="SAM" id="MobiDB-lite"/>
    </source>
</evidence>
<feature type="compositionally biased region" description="Low complexity" evidence="1">
    <location>
        <begin position="74"/>
        <end position="99"/>
    </location>
</feature>
<dbReference type="OrthoDB" id="3495520at2759"/>
<dbReference type="Proteomes" id="UP000235371">
    <property type="component" value="Unassembled WGS sequence"/>
</dbReference>
<gene>
    <name evidence="3" type="ORF">K444DRAFT_666281</name>
</gene>
<reference evidence="3 4" key="1">
    <citation type="submission" date="2016-04" db="EMBL/GenBank/DDBJ databases">
        <title>A degradative enzymes factory behind the ericoid mycorrhizal symbiosis.</title>
        <authorList>
            <consortium name="DOE Joint Genome Institute"/>
            <person name="Martino E."/>
            <person name="Morin E."/>
            <person name="Grelet G."/>
            <person name="Kuo A."/>
            <person name="Kohler A."/>
            <person name="Daghino S."/>
            <person name="Barry K."/>
            <person name="Choi C."/>
            <person name="Cichocki N."/>
            <person name="Clum A."/>
            <person name="Copeland A."/>
            <person name="Hainaut M."/>
            <person name="Haridas S."/>
            <person name="Labutti K."/>
            <person name="Lindquist E."/>
            <person name="Lipzen A."/>
            <person name="Khouja H.-R."/>
            <person name="Murat C."/>
            <person name="Ohm R."/>
            <person name="Olson A."/>
            <person name="Spatafora J."/>
            <person name="Veneault-Fourrey C."/>
            <person name="Henrissat B."/>
            <person name="Grigoriev I."/>
            <person name="Martin F."/>
            <person name="Perotto S."/>
        </authorList>
    </citation>
    <scope>NUCLEOTIDE SEQUENCE [LARGE SCALE GENOMIC DNA]</scope>
    <source>
        <strain evidence="3 4">E</strain>
    </source>
</reference>